<keyword evidence="1" id="KW-1133">Transmembrane helix</keyword>
<organism evidence="2 3">
    <name type="scientific">Aspergillus pseudoustus</name>
    <dbReference type="NCBI Taxonomy" id="1810923"/>
    <lineage>
        <taxon>Eukaryota</taxon>
        <taxon>Fungi</taxon>
        <taxon>Dikarya</taxon>
        <taxon>Ascomycota</taxon>
        <taxon>Pezizomycotina</taxon>
        <taxon>Eurotiomycetes</taxon>
        <taxon>Eurotiomycetidae</taxon>
        <taxon>Eurotiales</taxon>
        <taxon>Aspergillaceae</taxon>
        <taxon>Aspergillus</taxon>
        <taxon>Aspergillus subgen. Nidulantes</taxon>
    </lineage>
</organism>
<name>A0ABR4JA44_9EURO</name>
<dbReference type="EMBL" id="JBFXLU010000169">
    <property type="protein sequence ID" value="KAL2836919.1"/>
    <property type="molecule type" value="Genomic_DNA"/>
</dbReference>
<feature type="transmembrane region" description="Helical" evidence="1">
    <location>
        <begin position="328"/>
        <end position="361"/>
    </location>
</feature>
<keyword evidence="3" id="KW-1185">Reference proteome</keyword>
<sequence>MLPVKDTEKANITRGLLLSDSIGAYRAFPAYFKLYESIFCPANEDGTIIQIDNPAFDSHDDIVKCAHTLRENPMVTREEFSRTLAVNGAISQRECQNAIQSVIRVAFMLDCLLKDKYSANYEVGDYSPARWEASEPFVSYVERAIPKFAPQKRSGFEAYKHKKDLKAWKLRKRCHLQFRPTHNIMEHLLYDPKTRTVMVFHHTAYLKAHLRRSKDKSIDLDACASLKLGILPPQLLVETLHTIQFILFPITSYGAKKSIRMLEVLVRKHGFDPNAELDEGLVREGVTAKLTYQYWNHRMEILYRLVKNPPPRNRLVGWIERHTSERNALTVAIIGLFLSALFGLLSCLIGGAQLVIAILAWKDPKQPA</sequence>
<comment type="caution">
    <text evidence="2">The sequence shown here is derived from an EMBL/GenBank/DDBJ whole genome shotgun (WGS) entry which is preliminary data.</text>
</comment>
<evidence type="ECO:0000313" key="3">
    <source>
        <dbReference type="Proteomes" id="UP001610446"/>
    </source>
</evidence>
<evidence type="ECO:0000256" key="1">
    <source>
        <dbReference type="SAM" id="Phobius"/>
    </source>
</evidence>
<gene>
    <name evidence="2" type="ORF">BJY01DRAFT_238059</name>
</gene>
<accession>A0ABR4JA44</accession>
<dbReference type="Proteomes" id="UP001610446">
    <property type="component" value="Unassembled WGS sequence"/>
</dbReference>
<proteinExistence type="predicted"/>
<reference evidence="2 3" key="1">
    <citation type="submission" date="2024-07" db="EMBL/GenBank/DDBJ databases">
        <title>Section-level genome sequencing and comparative genomics of Aspergillus sections Usti and Cavernicolus.</title>
        <authorList>
            <consortium name="Lawrence Berkeley National Laboratory"/>
            <person name="Nybo J.L."/>
            <person name="Vesth T.C."/>
            <person name="Theobald S."/>
            <person name="Frisvad J.C."/>
            <person name="Larsen T.O."/>
            <person name="Kjaerboelling I."/>
            <person name="Rothschild-Mancinelli K."/>
            <person name="Lyhne E.K."/>
            <person name="Kogle M.E."/>
            <person name="Barry K."/>
            <person name="Clum A."/>
            <person name="Na H."/>
            <person name="Ledsgaard L."/>
            <person name="Lin J."/>
            <person name="Lipzen A."/>
            <person name="Kuo A."/>
            <person name="Riley R."/>
            <person name="Mondo S."/>
            <person name="Labutti K."/>
            <person name="Haridas S."/>
            <person name="Pangalinan J."/>
            <person name="Salamov A.A."/>
            <person name="Simmons B.A."/>
            <person name="Magnuson J.K."/>
            <person name="Chen J."/>
            <person name="Drula E."/>
            <person name="Henrissat B."/>
            <person name="Wiebenga A."/>
            <person name="Lubbers R.J."/>
            <person name="Gomes A.C."/>
            <person name="Makela M.R."/>
            <person name="Stajich J."/>
            <person name="Grigoriev I.V."/>
            <person name="Mortensen U.H."/>
            <person name="De Vries R.P."/>
            <person name="Baker S.E."/>
            <person name="Andersen M.R."/>
        </authorList>
    </citation>
    <scope>NUCLEOTIDE SEQUENCE [LARGE SCALE GENOMIC DNA]</scope>
    <source>
        <strain evidence="2 3">CBS 123904</strain>
    </source>
</reference>
<protein>
    <submittedName>
        <fullName evidence="2">Uncharacterized protein</fullName>
    </submittedName>
</protein>
<keyword evidence="1" id="KW-0472">Membrane</keyword>
<evidence type="ECO:0000313" key="2">
    <source>
        <dbReference type="EMBL" id="KAL2836919.1"/>
    </source>
</evidence>
<keyword evidence="1" id="KW-0812">Transmembrane</keyword>